<dbReference type="AlphaFoldDB" id="A0A3S7L406"/>
<dbReference type="GO" id="GO:0030001">
    <property type="term" value="P:metal ion transport"/>
    <property type="evidence" value="ECO:0007669"/>
    <property type="project" value="InterPro"/>
</dbReference>
<dbReference type="EMBL" id="MF919155">
    <property type="protein sequence ID" value="AWI62980.1"/>
    <property type="molecule type" value="Genomic_DNA"/>
</dbReference>
<dbReference type="InterPro" id="IPR006127">
    <property type="entry name" value="ZnuA-like"/>
</dbReference>
<evidence type="ECO:0000256" key="4">
    <source>
        <dbReference type="ARBA" id="ARBA00022723"/>
    </source>
</evidence>
<dbReference type="InterPro" id="IPR006128">
    <property type="entry name" value="Lipoprotein_PsaA-like"/>
</dbReference>
<evidence type="ECO:0000313" key="16">
    <source>
        <dbReference type="EMBL" id="AWI62991.1"/>
    </source>
</evidence>
<dbReference type="EMBL" id="MF919159">
    <property type="protein sequence ID" value="AWI62984.1"/>
    <property type="molecule type" value="Genomic_DNA"/>
</dbReference>
<evidence type="ECO:0000313" key="8">
    <source>
        <dbReference type="EMBL" id="AWI62978.1"/>
    </source>
</evidence>
<reference evidence="11" key="1">
    <citation type="submission" date="2017-09" db="EMBL/GenBank/DDBJ databases">
        <title>Gene study of 'Candidatus Liberibacter asiaticus'.</title>
        <authorList>
            <person name="Motghare M.R."/>
            <person name="Ghosh D.K."/>
            <person name="Shukla P.K."/>
            <person name="Sharma A.K."/>
        </authorList>
    </citation>
    <scope>NUCLEOTIDE SEQUENCE</scope>
    <source>
        <strain evidence="17">Ak10</strain>
        <strain evidence="16">Ak3</strain>
        <strain evidence="14">An3</strain>
        <strain evidence="15">Ap3</strain>
        <strain evidence="13">CHE5</strain>
        <strain evidence="12">L3P25</strain>
        <strain evidence="10">L3P4</strain>
        <strain evidence="11">L5P5</strain>
        <strain evidence="9">RAL</strain>
        <strain evidence="8">RMO</strain>
    </source>
</reference>
<comment type="similarity">
    <text evidence="2 6">Belongs to the bacterial solute-binding protein 9 family.</text>
</comment>
<sequence>MLRYFICLLFSYIPMSASATTQKKVVLSSFSIIGDITQNIAKDLVTVTTLVEAGNDSHSYQVTSADAIKIQNADLILCNGLHLEETYMKYFTNLKKGTKIITVTDGINPIGVSEDTSVDSEPNPHAWMSLTNAMIYIENIRKALTALDPSNAKKYELNAREYSEKIRNSILPLKTRIEKVDPEKRWFVTSEGCLVYLAEDFGFKSLYLWPINSDSERSPSMMRHAINQMRSHKIKFIFSESTNSDQPAKQVAYETNASYGGVLYVDSLSKPDGPAPTYLDLLRFSLTKIVDTLF</sequence>
<dbReference type="GO" id="GO:0030313">
    <property type="term" value="C:cell envelope"/>
    <property type="evidence" value="ECO:0007669"/>
    <property type="project" value="UniProtKB-SubCell"/>
</dbReference>
<proteinExistence type="inferred from homology"/>
<dbReference type="OMA" id="DPHIWFD"/>
<dbReference type="EMBL" id="MF919166">
    <property type="protein sequence ID" value="AWI62991.1"/>
    <property type="molecule type" value="Genomic_DNA"/>
</dbReference>
<accession>A0A3S7L406</accession>
<dbReference type="EMBL" id="MF919157">
    <property type="protein sequence ID" value="AWI62982.1"/>
    <property type="molecule type" value="Genomic_DNA"/>
</dbReference>
<dbReference type="SUPFAM" id="SSF53807">
    <property type="entry name" value="Helical backbone' metal receptor"/>
    <property type="match status" value="1"/>
</dbReference>
<evidence type="ECO:0000313" key="12">
    <source>
        <dbReference type="EMBL" id="AWI62983.1"/>
    </source>
</evidence>
<feature type="chain" id="PRO_5036095217" evidence="7">
    <location>
        <begin position="20"/>
        <end position="294"/>
    </location>
</feature>
<dbReference type="GeneID" id="93077018"/>
<dbReference type="EMBL" id="MF919158">
    <property type="protein sequence ID" value="AWI62983.1"/>
    <property type="molecule type" value="Genomic_DNA"/>
</dbReference>
<dbReference type="EMBL" id="MF919153">
    <property type="protein sequence ID" value="AWI62978.1"/>
    <property type="molecule type" value="Genomic_DNA"/>
</dbReference>
<evidence type="ECO:0000313" key="9">
    <source>
        <dbReference type="EMBL" id="AWI62980.1"/>
    </source>
</evidence>
<name>A0A3S7L406_LIBAS</name>
<dbReference type="SMR" id="A0A3S7L406"/>
<dbReference type="InterPro" id="IPR050492">
    <property type="entry name" value="Bact_metal-bind_prot9"/>
</dbReference>
<dbReference type="GO" id="GO:0046872">
    <property type="term" value="F:metal ion binding"/>
    <property type="evidence" value="ECO:0007669"/>
    <property type="project" value="UniProtKB-KW"/>
</dbReference>
<evidence type="ECO:0000313" key="11">
    <source>
        <dbReference type="EMBL" id="AWI62982.1"/>
    </source>
</evidence>
<keyword evidence="4" id="KW-0479">Metal-binding</keyword>
<keyword evidence="5 7" id="KW-0732">Signal</keyword>
<evidence type="ECO:0000313" key="14">
    <source>
        <dbReference type="EMBL" id="AWI62986.1"/>
    </source>
</evidence>
<dbReference type="GO" id="GO:0007155">
    <property type="term" value="P:cell adhesion"/>
    <property type="evidence" value="ECO:0007669"/>
    <property type="project" value="InterPro"/>
</dbReference>
<evidence type="ECO:0000256" key="1">
    <source>
        <dbReference type="ARBA" id="ARBA00004196"/>
    </source>
</evidence>
<evidence type="ECO:0000256" key="7">
    <source>
        <dbReference type="SAM" id="SignalP"/>
    </source>
</evidence>
<dbReference type="Pfam" id="PF01297">
    <property type="entry name" value="ZnuA"/>
    <property type="match status" value="1"/>
</dbReference>
<dbReference type="PANTHER" id="PTHR42953:SF1">
    <property type="entry name" value="METAL-BINDING PROTEIN HI_0362-RELATED"/>
    <property type="match status" value="1"/>
</dbReference>
<evidence type="ECO:0000313" key="15">
    <source>
        <dbReference type="EMBL" id="AWI62989.1"/>
    </source>
</evidence>
<evidence type="ECO:0000256" key="3">
    <source>
        <dbReference type="ARBA" id="ARBA00022448"/>
    </source>
</evidence>
<dbReference type="RefSeq" id="WP_015452621.1">
    <property type="nucleotide sequence ID" value="NZ_CP010804.2"/>
</dbReference>
<dbReference type="InterPro" id="IPR006129">
    <property type="entry name" value="AdhesinB"/>
</dbReference>
<evidence type="ECO:0000256" key="2">
    <source>
        <dbReference type="ARBA" id="ARBA00011028"/>
    </source>
</evidence>
<comment type="subcellular location">
    <subcellularLocation>
        <location evidence="1">Cell envelope</location>
    </subcellularLocation>
</comment>
<organism evidence="11">
    <name type="scientific">Liberibacter asiaticus</name>
    <name type="common">Citrus greening disease</name>
    <name type="synonym">Liberobacter asiaticum</name>
    <dbReference type="NCBI Taxonomy" id="34021"/>
    <lineage>
        <taxon>Bacteria</taxon>
        <taxon>Pseudomonadati</taxon>
        <taxon>Pseudomonadota</taxon>
        <taxon>Alphaproteobacteria</taxon>
        <taxon>Hyphomicrobiales</taxon>
        <taxon>Rhizobiaceae</taxon>
        <taxon>Liberibacter</taxon>
    </lineage>
</organism>
<dbReference type="EMBL" id="MF919156">
    <property type="protein sequence ID" value="AWI62981.1"/>
    <property type="molecule type" value="Genomic_DNA"/>
</dbReference>
<dbReference type="PRINTS" id="PR00691">
    <property type="entry name" value="ADHESINB"/>
</dbReference>
<evidence type="ECO:0000313" key="10">
    <source>
        <dbReference type="EMBL" id="AWI62981.1"/>
    </source>
</evidence>
<dbReference type="PANTHER" id="PTHR42953">
    <property type="entry name" value="HIGH-AFFINITY ZINC UPTAKE SYSTEM PROTEIN ZNUA-RELATED"/>
    <property type="match status" value="1"/>
</dbReference>
<protein>
    <submittedName>
        <fullName evidence="11">Periplasmic solute binding protein</fullName>
    </submittedName>
</protein>
<feature type="signal peptide" evidence="7">
    <location>
        <begin position="1"/>
        <end position="19"/>
    </location>
</feature>
<dbReference type="EMBL" id="MF919167">
    <property type="protein sequence ID" value="AWI62992.1"/>
    <property type="molecule type" value="Genomic_DNA"/>
</dbReference>
<dbReference type="Gene3D" id="3.40.50.1980">
    <property type="entry name" value="Nitrogenase molybdenum iron protein domain"/>
    <property type="match status" value="2"/>
</dbReference>
<dbReference type="EMBL" id="MF919161">
    <property type="protein sequence ID" value="AWI62986.1"/>
    <property type="molecule type" value="Genomic_DNA"/>
</dbReference>
<evidence type="ECO:0000256" key="6">
    <source>
        <dbReference type="RuleBase" id="RU003512"/>
    </source>
</evidence>
<evidence type="ECO:0000313" key="17">
    <source>
        <dbReference type="EMBL" id="AWI62992.1"/>
    </source>
</evidence>
<dbReference type="EMBL" id="MF919164">
    <property type="protein sequence ID" value="AWI62989.1"/>
    <property type="molecule type" value="Genomic_DNA"/>
</dbReference>
<evidence type="ECO:0000313" key="13">
    <source>
        <dbReference type="EMBL" id="AWI62984.1"/>
    </source>
</evidence>
<dbReference type="PRINTS" id="PR00690">
    <property type="entry name" value="ADHESNFAMILY"/>
</dbReference>
<keyword evidence="3 6" id="KW-0813">Transport</keyword>
<evidence type="ECO:0000256" key="5">
    <source>
        <dbReference type="ARBA" id="ARBA00022729"/>
    </source>
</evidence>